<dbReference type="Proteomes" id="UP001153636">
    <property type="component" value="Chromosome 5"/>
</dbReference>
<name>A0A9P0D390_9CUCU</name>
<dbReference type="PANTHER" id="PTHR10773">
    <property type="entry name" value="DNA-DIRECTED RNA POLYMERASES I, II, AND III SUBUNIT RPABC2"/>
    <property type="match status" value="1"/>
</dbReference>
<sequence>MTSYFLIYFSNRYKKCRQSTTRKYLEPLVTSASQLYNLYLKKCQQENVTKVSRYTFDSIFKGQNLSLFSPKKDQCDLYCAHETGNLAEEEYAKHKETKNRARTKKNQDKEKSVSNLAHVFTKDLQAVKLSPLTRASAFYYKKKLNVHNFTMYNLQTHEVVCYWFEETATDLVASSFASCIVQTLSKILSDNLLPVILWSDGCNYQNRNTVLSIVLLHLSKELNVDKEQKFLTKGHTQMECDSVHSAIETKLKNKYLPGQYCTITREARRKPFPYESHFLDHTFFKYYSHKNFLVYDSIRPGRTTGDPTVVDIKAIKYSKGEISIKTNFDHEYSALAKRPKKAADSFSLLSSASPLNKDRRKISYSKRRDLQELKTVLTQDCHSFYNEIPHDERN</sequence>
<dbReference type="EMBL" id="OV651817">
    <property type="protein sequence ID" value="CAH1110485.1"/>
    <property type="molecule type" value="Genomic_DNA"/>
</dbReference>
<protein>
    <submittedName>
        <fullName evidence="1">Uncharacterized protein</fullName>
    </submittedName>
</protein>
<dbReference type="AlphaFoldDB" id="A0A9P0D390"/>
<evidence type="ECO:0000313" key="1">
    <source>
        <dbReference type="EMBL" id="CAH1110485.1"/>
    </source>
</evidence>
<organism evidence="1 2">
    <name type="scientific">Psylliodes chrysocephalus</name>
    <dbReference type="NCBI Taxonomy" id="3402493"/>
    <lineage>
        <taxon>Eukaryota</taxon>
        <taxon>Metazoa</taxon>
        <taxon>Ecdysozoa</taxon>
        <taxon>Arthropoda</taxon>
        <taxon>Hexapoda</taxon>
        <taxon>Insecta</taxon>
        <taxon>Pterygota</taxon>
        <taxon>Neoptera</taxon>
        <taxon>Endopterygota</taxon>
        <taxon>Coleoptera</taxon>
        <taxon>Polyphaga</taxon>
        <taxon>Cucujiformia</taxon>
        <taxon>Chrysomeloidea</taxon>
        <taxon>Chrysomelidae</taxon>
        <taxon>Galerucinae</taxon>
        <taxon>Alticini</taxon>
        <taxon>Psylliodes</taxon>
    </lineage>
</organism>
<accession>A0A9P0D390</accession>
<gene>
    <name evidence="1" type="ORF">PSYICH_LOCUS10762</name>
</gene>
<dbReference type="OrthoDB" id="7367179at2759"/>
<proteinExistence type="predicted"/>
<dbReference type="PANTHER" id="PTHR10773:SF19">
    <property type="match status" value="1"/>
</dbReference>
<evidence type="ECO:0000313" key="2">
    <source>
        <dbReference type="Proteomes" id="UP001153636"/>
    </source>
</evidence>
<reference evidence="1" key="1">
    <citation type="submission" date="2022-01" db="EMBL/GenBank/DDBJ databases">
        <authorList>
            <person name="King R."/>
        </authorList>
    </citation>
    <scope>NUCLEOTIDE SEQUENCE</scope>
</reference>
<keyword evidence="2" id="KW-1185">Reference proteome</keyword>